<dbReference type="Proteomes" id="UP001234297">
    <property type="component" value="Chromosome 11"/>
</dbReference>
<accession>A0ACC2KUX6</accession>
<keyword evidence="2" id="KW-1185">Reference proteome</keyword>
<evidence type="ECO:0000313" key="1">
    <source>
        <dbReference type="EMBL" id="KAJ8625002.1"/>
    </source>
</evidence>
<comment type="caution">
    <text evidence="1">The sequence shown here is derived from an EMBL/GenBank/DDBJ whole genome shotgun (WGS) entry which is preliminary data.</text>
</comment>
<protein>
    <submittedName>
        <fullName evidence="1">Uncharacterized protein</fullName>
    </submittedName>
</protein>
<sequence length="210" mass="23474">MEWPRALTRALSLRVTDPDVRDPPLLRNLGRCPVGSTPAHEESLHCHVGRSEDNVDGVFLLSHSCKPLDLFGRQGFAERAVLVQDLLAEGEKERLLIIVAGFRCGRGSSFCQWSSTTRQLMAGSGMEMRGRGGMGWSWTNAVSFLAAREEWKKKEEMRKRSLRNSIAKGLLADSVCPLRLHWRQEGKPQKQLPSSSIHVLLNATENITSL</sequence>
<dbReference type="EMBL" id="CM056819">
    <property type="protein sequence ID" value="KAJ8625002.1"/>
    <property type="molecule type" value="Genomic_DNA"/>
</dbReference>
<organism evidence="1 2">
    <name type="scientific">Persea americana</name>
    <name type="common">Avocado</name>
    <dbReference type="NCBI Taxonomy" id="3435"/>
    <lineage>
        <taxon>Eukaryota</taxon>
        <taxon>Viridiplantae</taxon>
        <taxon>Streptophyta</taxon>
        <taxon>Embryophyta</taxon>
        <taxon>Tracheophyta</taxon>
        <taxon>Spermatophyta</taxon>
        <taxon>Magnoliopsida</taxon>
        <taxon>Magnoliidae</taxon>
        <taxon>Laurales</taxon>
        <taxon>Lauraceae</taxon>
        <taxon>Persea</taxon>
    </lineage>
</organism>
<name>A0ACC2KUX6_PERAE</name>
<reference evidence="1 2" key="1">
    <citation type="journal article" date="2022" name="Hortic Res">
        <title>A haplotype resolved chromosomal level avocado genome allows analysis of novel avocado genes.</title>
        <authorList>
            <person name="Nath O."/>
            <person name="Fletcher S.J."/>
            <person name="Hayward A."/>
            <person name="Shaw L.M."/>
            <person name="Masouleh A.K."/>
            <person name="Furtado A."/>
            <person name="Henry R.J."/>
            <person name="Mitter N."/>
        </authorList>
    </citation>
    <scope>NUCLEOTIDE SEQUENCE [LARGE SCALE GENOMIC DNA]</scope>
    <source>
        <strain evidence="2">cv. Hass</strain>
    </source>
</reference>
<gene>
    <name evidence="1" type="ORF">MRB53_033532</name>
</gene>
<evidence type="ECO:0000313" key="2">
    <source>
        <dbReference type="Proteomes" id="UP001234297"/>
    </source>
</evidence>
<proteinExistence type="predicted"/>